<keyword evidence="2" id="KW-1185">Reference proteome</keyword>
<reference evidence="1 2" key="1">
    <citation type="submission" date="2018-02" db="EMBL/GenBank/DDBJ databases">
        <title>Fusarium culmorum secondary metabolites in fungal-bacterial-plant interactions.</title>
        <authorList>
            <person name="Schmidt R."/>
        </authorList>
    </citation>
    <scope>NUCLEOTIDE SEQUENCE [LARGE SCALE GENOMIC DNA]</scope>
    <source>
        <strain evidence="1 2">PV</strain>
    </source>
</reference>
<comment type="caution">
    <text evidence="1">The sequence shown here is derived from an EMBL/GenBank/DDBJ whole genome shotgun (WGS) entry which is preliminary data.</text>
</comment>
<dbReference type="EMBL" id="PVEM01000004">
    <property type="protein sequence ID" value="PTD09073.1"/>
    <property type="molecule type" value="Genomic_DNA"/>
</dbReference>
<accession>A0A2T4GZS7</accession>
<evidence type="ECO:0000313" key="2">
    <source>
        <dbReference type="Proteomes" id="UP000241587"/>
    </source>
</evidence>
<gene>
    <name evidence="1" type="ORF">FCULG_00011026</name>
</gene>
<evidence type="ECO:0000313" key="1">
    <source>
        <dbReference type="EMBL" id="PTD09073.1"/>
    </source>
</evidence>
<proteinExistence type="predicted"/>
<organism evidence="1 2">
    <name type="scientific">Fusarium culmorum</name>
    <dbReference type="NCBI Taxonomy" id="5516"/>
    <lineage>
        <taxon>Eukaryota</taxon>
        <taxon>Fungi</taxon>
        <taxon>Dikarya</taxon>
        <taxon>Ascomycota</taxon>
        <taxon>Pezizomycotina</taxon>
        <taxon>Sordariomycetes</taxon>
        <taxon>Hypocreomycetidae</taxon>
        <taxon>Hypocreales</taxon>
        <taxon>Nectriaceae</taxon>
        <taxon>Fusarium</taxon>
    </lineage>
</organism>
<name>A0A2T4GZS7_FUSCU</name>
<dbReference type="AlphaFoldDB" id="A0A2T4GZS7"/>
<protein>
    <submittedName>
        <fullName evidence="1">Uncharacterized protein</fullName>
    </submittedName>
</protein>
<dbReference type="Proteomes" id="UP000241587">
    <property type="component" value="Unassembled WGS sequence"/>
</dbReference>
<sequence length="199" mass="22033">MSTPTTEEPFTIFHKFPQKSNSRFLDNAPKISPKSINLDLHQTCPKTTWTQTVYVGTATKAAKAPEEESWHMIPIFIATDGTTTRRDMLLATNAEPIRLNTLFVKSQGARNTVHVFRVLCSCDCAAGWGVESIVVRAISLQLGERATTEDACMEGKRSGKLQITIGLREKVCHMDIDGGEDGGRTMLITRHINQMPSRG</sequence>
<dbReference type="OrthoDB" id="3435011at2759"/>